<reference evidence="2" key="1">
    <citation type="journal article" date="2013" name="Genetics">
        <title>The draft genome and transcriptome of Panagrellus redivivus are shaped by the harsh demands of a free-living lifestyle.</title>
        <authorList>
            <person name="Srinivasan J."/>
            <person name="Dillman A.R."/>
            <person name="Macchietto M.G."/>
            <person name="Heikkinen L."/>
            <person name="Lakso M."/>
            <person name="Fracchia K.M."/>
            <person name="Antoshechkin I."/>
            <person name="Mortazavi A."/>
            <person name="Wong G."/>
            <person name="Sternberg P.W."/>
        </authorList>
    </citation>
    <scope>NUCLEOTIDE SEQUENCE [LARGE SCALE GENOMIC DNA]</scope>
    <source>
        <strain evidence="2">MT8872</strain>
    </source>
</reference>
<feature type="compositionally biased region" description="Polar residues" evidence="1">
    <location>
        <begin position="1"/>
        <end position="10"/>
    </location>
</feature>
<accession>A0A7E4VWV3</accession>
<dbReference type="AlphaFoldDB" id="A0A7E4VWV3"/>
<dbReference type="WBParaSite" id="Pan_g3400.t1">
    <property type="protein sequence ID" value="Pan_g3400.t1"/>
    <property type="gene ID" value="Pan_g3400"/>
</dbReference>
<reference evidence="3" key="2">
    <citation type="submission" date="2020-10" db="UniProtKB">
        <authorList>
            <consortium name="WormBaseParasite"/>
        </authorList>
    </citation>
    <scope>IDENTIFICATION</scope>
</reference>
<dbReference type="Proteomes" id="UP000492821">
    <property type="component" value="Unassembled WGS sequence"/>
</dbReference>
<proteinExistence type="predicted"/>
<sequence>MVISNLNNGGQAERAQVAPNDSYAHPALTMTTYQFNDLDEGRLYEIGNEHGIQYLSPATVPTPPFPVTGFMTNLRSMVPLVVQRGDEPTNNGVNVWFLYHTGSPDTYITEKVMNALGITDADESADGFYTIKLQGTTLRCRKSNNTFEEVNIFGTKAMMEMKLSSVMNNKANDTIEFNR</sequence>
<evidence type="ECO:0000256" key="1">
    <source>
        <dbReference type="SAM" id="MobiDB-lite"/>
    </source>
</evidence>
<evidence type="ECO:0000313" key="3">
    <source>
        <dbReference type="WBParaSite" id="Pan_g3400.t1"/>
    </source>
</evidence>
<organism evidence="2 3">
    <name type="scientific">Panagrellus redivivus</name>
    <name type="common">Microworm</name>
    <dbReference type="NCBI Taxonomy" id="6233"/>
    <lineage>
        <taxon>Eukaryota</taxon>
        <taxon>Metazoa</taxon>
        <taxon>Ecdysozoa</taxon>
        <taxon>Nematoda</taxon>
        <taxon>Chromadorea</taxon>
        <taxon>Rhabditida</taxon>
        <taxon>Tylenchina</taxon>
        <taxon>Panagrolaimomorpha</taxon>
        <taxon>Panagrolaimoidea</taxon>
        <taxon>Panagrolaimidae</taxon>
        <taxon>Panagrellus</taxon>
    </lineage>
</organism>
<protein>
    <submittedName>
        <fullName evidence="3">Structural protein</fullName>
    </submittedName>
</protein>
<feature type="region of interest" description="Disordered" evidence="1">
    <location>
        <begin position="1"/>
        <end position="20"/>
    </location>
</feature>
<evidence type="ECO:0000313" key="2">
    <source>
        <dbReference type="Proteomes" id="UP000492821"/>
    </source>
</evidence>
<name>A0A7E4VWV3_PANRE</name>
<keyword evidence="2" id="KW-1185">Reference proteome</keyword>